<evidence type="ECO:0000313" key="12">
    <source>
        <dbReference type="EMBL" id="CAG8532098.1"/>
    </source>
</evidence>
<gene>
    <name evidence="12" type="ORF">FMOSSE_LOCUS5559</name>
</gene>
<evidence type="ECO:0000256" key="8">
    <source>
        <dbReference type="ARBA" id="ARBA00031339"/>
    </source>
</evidence>
<accession>A0A9N9FGA9</accession>
<dbReference type="Pfam" id="PF04136">
    <property type="entry name" value="COG3_N"/>
    <property type="match status" value="1"/>
</dbReference>
<dbReference type="GO" id="GO:0006886">
    <property type="term" value="P:intracellular protein transport"/>
    <property type="evidence" value="ECO:0007669"/>
    <property type="project" value="InterPro"/>
</dbReference>
<organism evidence="12 13">
    <name type="scientific">Funneliformis mosseae</name>
    <name type="common">Endomycorrhizal fungus</name>
    <name type="synonym">Glomus mosseae</name>
    <dbReference type="NCBI Taxonomy" id="27381"/>
    <lineage>
        <taxon>Eukaryota</taxon>
        <taxon>Fungi</taxon>
        <taxon>Fungi incertae sedis</taxon>
        <taxon>Mucoromycota</taxon>
        <taxon>Glomeromycotina</taxon>
        <taxon>Glomeromycetes</taxon>
        <taxon>Glomerales</taxon>
        <taxon>Glomeraceae</taxon>
        <taxon>Funneliformis</taxon>
    </lineage>
</organism>
<dbReference type="InterPro" id="IPR007265">
    <property type="entry name" value="COG_su3"/>
</dbReference>
<evidence type="ECO:0000313" key="13">
    <source>
        <dbReference type="Proteomes" id="UP000789375"/>
    </source>
</evidence>
<evidence type="ECO:0000256" key="2">
    <source>
        <dbReference type="ARBA" id="ARBA00009936"/>
    </source>
</evidence>
<evidence type="ECO:0000256" key="3">
    <source>
        <dbReference type="ARBA" id="ARBA00020976"/>
    </source>
</evidence>
<protein>
    <recommendedName>
        <fullName evidence="3">Conserved oligomeric Golgi complex subunit 3</fullName>
    </recommendedName>
    <alternativeName>
        <fullName evidence="8">Component of oligomeric Golgi complex 3</fullName>
    </alternativeName>
</protein>
<keyword evidence="4" id="KW-0813">Transport</keyword>
<evidence type="ECO:0000256" key="1">
    <source>
        <dbReference type="ARBA" id="ARBA00004395"/>
    </source>
</evidence>
<keyword evidence="6" id="KW-0333">Golgi apparatus</keyword>
<dbReference type="EMBL" id="CAJVPP010001068">
    <property type="protein sequence ID" value="CAG8532098.1"/>
    <property type="molecule type" value="Genomic_DNA"/>
</dbReference>
<keyword evidence="7" id="KW-0472">Membrane</keyword>
<dbReference type="PANTHER" id="PTHR13302:SF8">
    <property type="entry name" value="CONSERVED OLIGOMERIC GOLGI COMPLEX SUBUNIT 3"/>
    <property type="match status" value="1"/>
</dbReference>
<feature type="domain" description="Conserved oligomeric Golgi complex subunit 3 C-terminal" evidence="11">
    <location>
        <begin position="311"/>
        <end position="619"/>
    </location>
</feature>
<dbReference type="GO" id="GO:0005801">
    <property type="term" value="C:cis-Golgi network"/>
    <property type="evidence" value="ECO:0007669"/>
    <property type="project" value="InterPro"/>
</dbReference>
<keyword evidence="5" id="KW-0653">Protein transport</keyword>
<evidence type="ECO:0000256" key="4">
    <source>
        <dbReference type="ARBA" id="ARBA00022448"/>
    </source>
</evidence>
<feature type="domain" description="Conserved oligomeric Golgi complex subunit 3 N-terminal" evidence="10">
    <location>
        <begin position="152"/>
        <end position="291"/>
    </location>
</feature>
<evidence type="ECO:0000256" key="9">
    <source>
        <dbReference type="SAM" id="MobiDB-lite"/>
    </source>
</evidence>
<sequence>MSTIITSRYKGITLEEWEAKTQLTETQRQGVLELQDACAELPLPEGFLSDLGPGTPQRTASPTPSVKDNHKQTPYSRLSSSPLPIPKSRSTTNLLAAEFQAAEAAAASTPDASLGIPQPIETTQQFFDWFARMEADMEKDQEDVYRNFLVVVTMYRESCDKFLEQIDTTVKLFNDLDDNFKFVEERTKALQTACEKLLDEQNNLTSLADSISAKLSYYNELETITKLFNSPGENICEQKEFIPILAKLDECLEYMQSNLRYRDSELYLMRFRQCMTRGMALIKMYFISAIKGLGLEIAKKNNQIVHSTVQSALFYIKFRAIAPKLKELVNEIEERCPSHREYLLIPVIYSKIQELGLTGQDILSFARNGYAYLLNLCSDEYSLFYNFFSTGEDDLYGNLDLLCSYMYDYLRPRIIHETNIETLSELCTILQMHSNQDNVKSGESEGQRLQFSHLIRNVLQDTQQRLVFRVQTFIRSEIQNFVPQPSDLDYPNKLKDNHSTESPSSSPAILAVQQDNGDNESMRSFVLSTNVIDTGDMYRGWFPTLQRTLWTLSKLYLCVNEIVDLCLQSLLSASESITKENKLDGQLFLIKHLLILKDQIASFDTQFVHEEKDLDFSEMTVALSEILQNKYSILSPNTLFGLAQKGIPKVVENRVDSKQEVDKELKRICEEFITESAQAAIEPLSSFILKVSAFKIRNNLKPKNHQTLLKNQSFADPAKIVEVYESFQNSVQARLRYIITKMSEYLEDRKTEYILLKPMQHNVIDTYKTFYDILQQEKYEFDKFPKPIGTFEEVKEWVKGEWVWAEFGRNFFHNLMYNFTKLGFG</sequence>
<dbReference type="GO" id="GO:0000139">
    <property type="term" value="C:Golgi membrane"/>
    <property type="evidence" value="ECO:0007669"/>
    <property type="project" value="UniProtKB-SubCell"/>
</dbReference>
<reference evidence="12" key="1">
    <citation type="submission" date="2021-06" db="EMBL/GenBank/DDBJ databases">
        <authorList>
            <person name="Kallberg Y."/>
            <person name="Tangrot J."/>
            <person name="Rosling A."/>
        </authorList>
    </citation>
    <scope>NUCLEOTIDE SEQUENCE</scope>
    <source>
        <strain evidence="12">87-6 pot B 2015</strain>
    </source>
</reference>
<dbReference type="Pfam" id="PF20671">
    <property type="entry name" value="COG3_C"/>
    <property type="match status" value="1"/>
</dbReference>
<dbReference type="GO" id="GO:0006891">
    <property type="term" value="P:intra-Golgi vesicle-mediated transport"/>
    <property type="evidence" value="ECO:0007669"/>
    <property type="project" value="TreeGrafter"/>
</dbReference>
<evidence type="ECO:0000259" key="10">
    <source>
        <dbReference type="Pfam" id="PF04136"/>
    </source>
</evidence>
<evidence type="ECO:0000256" key="5">
    <source>
        <dbReference type="ARBA" id="ARBA00022927"/>
    </source>
</evidence>
<dbReference type="InterPro" id="IPR048685">
    <property type="entry name" value="COG3_C"/>
</dbReference>
<dbReference type="AlphaFoldDB" id="A0A9N9FGA9"/>
<feature type="region of interest" description="Disordered" evidence="9">
    <location>
        <begin position="44"/>
        <end position="87"/>
    </location>
</feature>
<feature type="compositionally biased region" description="Basic and acidic residues" evidence="9">
    <location>
        <begin position="490"/>
        <end position="499"/>
    </location>
</feature>
<feature type="region of interest" description="Disordered" evidence="9">
    <location>
        <begin position="487"/>
        <end position="507"/>
    </location>
</feature>
<comment type="caution">
    <text evidence="12">The sequence shown here is derived from an EMBL/GenBank/DDBJ whole genome shotgun (WGS) entry which is preliminary data.</text>
</comment>
<dbReference type="InterPro" id="IPR048320">
    <property type="entry name" value="COG3_N"/>
</dbReference>
<evidence type="ECO:0000256" key="7">
    <source>
        <dbReference type="ARBA" id="ARBA00023136"/>
    </source>
</evidence>
<dbReference type="GO" id="GO:0017119">
    <property type="term" value="C:Golgi transport complex"/>
    <property type="evidence" value="ECO:0007669"/>
    <property type="project" value="TreeGrafter"/>
</dbReference>
<keyword evidence="13" id="KW-1185">Reference proteome</keyword>
<comment type="similarity">
    <text evidence="2">Belongs to the COG3 family.</text>
</comment>
<evidence type="ECO:0000259" key="11">
    <source>
        <dbReference type="Pfam" id="PF20671"/>
    </source>
</evidence>
<comment type="subcellular location">
    <subcellularLocation>
        <location evidence="1">Golgi apparatus membrane</location>
        <topology evidence="1">Peripheral membrane protein</topology>
    </subcellularLocation>
</comment>
<dbReference type="Proteomes" id="UP000789375">
    <property type="component" value="Unassembled WGS sequence"/>
</dbReference>
<evidence type="ECO:0000256" key="6">
    <source>
        <dbReference type="ARBA" id="ARBA00023034"/>
    </source>
</evidence>
<name>A0A9N9FGA9_FUNMO</name>
<dbReference type="GO" id="GO:0007030">
    <property type="term" value="P:Golgi organization"/>
    <property type="evidence" value="ECO:0007669"/>
    <property type="project" value="TreeGrafter"/>
</dbReference>
<proteinExistence type="inferred from homology"/>
<feature type="compositionally biased region" description="Polar residues" evidence="9">
    <location>
        <begin position="56"/>
        <end position="87"/>
    </location>
</feature>
<dbReference type="PANTHER" id="PTHR13302">
    <property type="entry name" value="CONSERVED OLIGOMERIC GOLGI COMPLEX COMPONENT 3"/>
    <property type="match status" value="1"/>
</dbReference>